<evidence type="ECO:0000313" key="2">
    <source>
        <dbReference type="EnsemblPlants" id="PGSC0003DMT400097127"/>
    </source>
</evidence>
<proteinExistence type="predicted"/>
<sequence length="471" mass="53353">MILRDIIQRFKHLEGEPIHETWLRFKKLVLQCPTYGLLDNILLQYFYRSLDSVNKGVADQLSPGGLMQQPYIITVQLLDGMTKINRAWYTREDQVSLLTFKLTKEQLEKDQERDQTMAKMMTQLDIFAKNVMGDGARSVNVVGIGCVNPNEAKCEALYNKEVGESRVQSVTHRRGRRARLGPLLDSRNYEDGVCKTLNRSATCRIDMAGTNLDTQPHKRAWGILINEGVSTPSKKGKKAPPKGGQGKEPTSEAIQVSVADLFGGLPKLQIHHQFGFSLELDDNSKAVLDTIAGGSYGECTFEQITEKLEKISRNNKAWSTRRNPPPVEECYYEEDTYAVNDQTGGFRPNAQASNTDNWRQDGNFNHDNNYNRNNYGNINDRVGPYFSPQNRKFGPREVGSNMSHIEDMMQKMMRRFDATDENVKEMRNDLSSIGQKVDAHAVSIKHLEQQMTQLSTTVNPRQPDTVPSNTI</sequence>
<dbReference type="Gramene" id="PGSC0003DMT400097127">
    <property type="protein sequence ID" value="PGSC0003DMT400097127"/>
    <property type="gene ID" value="PGSC0003DMG400046698"/>
</dbReference>
<keyword evidence="3" id="KW-1185">Reference proteome</keyword>
<evidence type="ECO:0000313" key="3">
    <source>
        <dbReference type="Proteomes" id="UP000011115"/>
    </source>
</evidence>
<name>M1DZZ3_SOLTU</name>
<accession>M1DZZ3</accession>
<dbReference type="AlphaFoldDB" id="M1DZZ3"/>
<feature type="region of interest" description="Disordered" evidence="1">
    <location>
        <begin position="349"/>
        <end position="376"/>
    </location>
</feature>
<protein>
    <submittedName>
        <fullName evidence="2">Integrase core domain containing protein</fullName>
    </submittedName>
</protein>
<reference evidence="3" key="1">
    <citation type="journal article" date="2011" name="Nature">
        <title>Genome sequence and analysis of the tuber crop potato.</title>
        <authorList>
            <consortium name="The Potato Genome Sequencing Consortium"/>
        </authorList>
    </citation>
    <scope>NUCLEOTIDE SEQUENCE [LARGE SCALE GENOMIC DNA]</scope>
    <source>
        <strain evidence="3">cv. DM1-3 516 R44</strain>
    </source>
</reference>
<dbReference type="EnsemblPlants" id="PGSC0003DMT400097127">
    <property type="protein sequence ID" value="PGSC0003DMT400097127"/>
    <property type="gene ID" value="PGSC0003DMG400046698"/>
</dbReference>
<dbReference type="HOGENOM" id="CLU_580630_0_0_1"/>
<dbReference type="Proteomes" id="UP000011115">
    <property type="component" value="Unassembled WGS sequence"/>
</dbReference>
<feature type="region of interest" description="Disordered" evidence="1">
    <location>
        <begin position="229"/>
        <end position="251"/>
    </location>
</feature>
<evidence type="ECO:0000256" key="1">
    <source>
        <dbReference type="SAM" id="MobiDB-lite"/>
    </source>
</evidence>
<dbReference type="InParanoid" id="M1DZZ3"/>
<organism evidence="2 3">
    <name type="scientific">Solanum tuberosum</name>
    <name type="common">Potato</name>
    <dbReference type="NCBI Taxonomy" id="4113"/>
    <lineage>
        <taxon>Eukaryota</taxon>
        <taxon>Viridiplantae</taxon>
        <taxon>Streptophyta</taxon>
        <taxon>Embryophyta</taxon>
        <taxon>Tracheophyta</taxon>
        <taxon>Spermatophyta</taxon>
        <taxon>Magnoliopsida</taxon>
        <taxon>eudicotyledons</taxon>
        <taxon>Gunneridae</taxon>
        <taxon>Pentapetalae</taxon>
        <taxon>asterids</taxon>
        <taxon>lamiids</taxon>
        <taxon>Solanales</taxon>
        <taxon>Solanaceae</taxon>
        <taxon>Solanoideae</taxon>
        <taxon>Solaneae</taxon>
        <taxon>Solanum</taxon>
    </lineage>
</organism>
<reference evidence="2" key="2">
    <citation type="submission" date="2015-06" db="UniProtKB">
        <authorList>
            <consortium name="EnsemblPlants"/>
        </authorList>
    </citation>
    <scope>IDENTIFICATION</scope>
    <source>
        <strain evidence="2">DM1-3 516 R44</strain>
    </source>
</reference>
<feature type="compositionally biased region" description="Low complexity" evidence="1">
    <location>
        <begin position="362"/>
        <end position="376"/>
    </location>
</feature>
<dbReference type="PaxDb" id="4113-PGSC0003DMT400097127"/>